<gene>
    <name evidence="1" type="ORF">ORQ98_15280</name>
</gene>
<reference evidence="1 2" key="1">
    <citation type="submission" date="2022-11" db="EMBL/GenBank/DDBJ databases">
        <title>Spartinivicinus poritis sp. nov., isolated from scleractinian coral Porites lutea.</title>
        <authorList>
            <person name="Zhang G."/>
            <person name="Cai L."/>
            <person name="Wei Q."/>
        </authorList>
    </citation>
    <scope>NUCLEOTIDE SEQUENCE [LARGE SCALE GENOMIC DNA]</scope>
    <source>
        <strain evidence="1 2">A2-2</strain>
    </source>
</reference>
<organism evidence="1 2">
    <name type="scientific">Spartinivicinus poritis</name>
    <dbReference type="NCBI Taxonomy" id="2994640"/>
    <lineage>
        <taxon>Bacteria</taxon>
        <taxon>Pseudomonadati</taxon>
        <taxon>Pseudomonadota</taxon>
        <taxon>Gammaproteobacteria</taxon>
        <taxon>Oceanospirillales</taxon>
        <taxon>Zooshikellaceae</taxon>
        <taxon>Spartinivicinus</taxon>
    </lineage>
</organism>
<protein>
    <submittedName>
        <fullName evidence="1">DUF4404 family protein</fullName>
    </submittedName>
</protein>
<keyword evidence="2" id="KW-1185">Reference proteome</keyword>
<sequence length="88" mass="9611">MAPKRLQPHVDNIQNIIQAMDAADECTTAELKAIAEELNLAIANPKQGTPVETIIDQLEQELIKFSDKHPALAEAIQQLLDGLKNIGV</sequence>
<name>A0ABT5UAC1_9GAMM</name>
<dbReference type="RefSeq" id="WP_274689664.1">
    <property type="nucleotide sequence ID" value="NZ_JAPMOU010000019.1"/>
</dbReference>
<dbReference type="InterPro" id="IPR025516">
    <property type="entry name" value="DUF4404"/>
</dbReference>
<comment type="caution">
    <text evidence="1">The sequence shown here is derived from an EMBL/GenBank/DDBJ whole genome shotgun (WGS) entry which is preliminary data.</text>
</comment>
<dbReference type="Proteomes" id="UP001528823">
    <property type="component" value="Unassembled WGS sequence"/>
</dbReference>
<dbReference type="Pfam" id="PF14357">
    <property type="entry name" value="DUF4404"/>
    <property type="match status" value="1"/>
</dbReference>
<proteinExistence type="predicted"/>
<evidence type="ECO:0000313" key="2">
    <source>
        <dbReference type="Proteomes" id="UP001528823"/>
    </source>
</evidence>
<evidence type="ECO:0000313" key="1">
    <source>
        <dbReference type="EMBL" id="MDE1463324.1"/>
    </source>
</evidence>
<dbReference type="EMBL" id="JAPMOU010000019">
    <property type="protein sequence ID" value="MDE1463324.1"/>
    <property type="molecule type" value="Genomic_DNA"/>
</dbReference>
<accession>A0ABT5UAC1</accession>